<dbReference type="Gene3D" id="3.40.50.450">
    <property type="match status" value="1"/>
</dbReference>
<evidence type="ECO:0000313" key="3">
    <source>
        <dbReference type="EMBL" id="TDD32031.1"/>
    </source>
</evidence>
<dbReference type="OrthoDB" id="9785707at2"/>
<evidence type="ECO:0000313" key="4">
    <source>
        <dbReference type="Proteomes" id="UP000295302"/>
    </source>
</evidence>
<reference evidence="3 4" key="1">
    <citation type="submission" date="2019-03" db="EMBL/GenBank/DDBJ databases">
        <title>Draft genome sequences of novel Actinobacteria.</title>
        <authorList>
            <person name="Sahin N."/>
            <person name="Ay H."/>
            <person name="Saygin H."/>
        </authorList>
    </citation>
    <scope>NUCLEOTIDE SEQUENCE [LARGE SCALE GENOMIC DNA]</scope>
    <source>
        <strain evidence="3 4">CH32</strain>
    </source>
</reference>
<dbReference type="RefSeq" id="WP_132622897.1">
    <property type="nucleotide sequence ID" value="NZ_SMKQ01000297.1"/>
</dbReference>
<gene>
    <name evidence="3" type="ORF">E1286_44115</name>
</gene>
<dbReference type="AlphaFoldDB" id="A0A4R4XLH7"/>
<keyword evidence="4" id="KW-1185">Reference proteome</keyword>
<dbReference type="Pfam" id="PF02481">
    <property type="entry name" value="DNA_processg_A"/>
    <property type="match status" value="1"/>
</dbReference>
<protein>
    <recommendedName>
        <fullName evidence="2">Smf/DprA SLOG domain-containing protein</fullName>
    </recommendedName>
</protein>
<feature type="domain" description="Smf/DprA SLOG" evidence="2">
    <location>
        <begin position="113"/>
        <end position="314"/>
    </location>
</feature>
<comment type="caution">
    <text evidence="3">The sequence shown here is derived from an EMBL/GenBank/DDBJ whole genome shotgun (WGS) entry which is preliminary data.</text>
</comment>
<name>A0A4R4XLH7_9ACTN</name>
<dbReference type="EMBL" id="SMKQ01000297">
    <property type="protein sequence ID" value="TDD32031.1"/>
    <property type="molecule type" value="Genomic_DNA"/>
</dbReference>
<organism evidence="3 4">
    <name type="scientific">Nonomuraea terrae</name>
    <dbReference type="NCBI Taxonomy" id="2530383"/>
    <lineage>
        <taxon>Bacteria</taxon>
        <taxon>Bacillati</taxon>
        <taxon>Actinomycetota</taxon>
        <taxon>Actinomycetes</taxon>
        <taxon>Streptosporangiales</taxon>
        <taxon>Streptosporangiaceae</taxon>
        <taxon>Nonomuraea</taxon>
    </lineage>
</organism>
<dbReference type="InterPro" id="IPR057666">
    <property type="entry name" value="DrpA_SLOG"/>
</dbReference>
<dbReference type="Proteomes" id="UP000295302">
    <property type="component" value="Unassembled WGS sequence"/>
</dbReference>
<dbReference type="SUPFAM" id="SSF102405">
    <property type="entry name" value="MCP/YpsA-like"/>
    <property type="match status" value="1"/>
</dbReference>
<evidence type="ECO:0000256" key="1">
    <source>
        <dbReference type="ARBA" id="ARBA00006525"/>
    </source>
</evidence>
<dbReference type="InterPro" id="IPR003488">
    <property type="entry name" value="DprA"/>
</dbReference>
<evidence type="ECO:0000259" key="2">
    <source>
        <dbReference type="Pfam" id="PF02481"/>
    </source>
</evidence>
<comment type="similarity">
    <text evidence="1">Belongs to the DprA/Smf family.</text>
</comment>
<proteinExistence type="inferred from homology"/>
<dbReference type="GO" id="GO:0009294">
    <property type="term" value="P:DNA-mediated transformation"/>
    <property type="evidence" value="ECO:0007669"/>
    <property type="project" value="InterPro"/>
</dbReference>
<sequence>MNAHTTHPVAANVGVSAYVHSETTFEMVMSMTMIDEQAAVLALTKATHDKPWHYTARAVAATGSALKLLDGELDGLQDNDKAHAVVIRGMVRHDDLDRARELIASMSSRGVRLVTVLDEAYPGNMFWTNNYQPFLWIRGHIALEDHRSVAIVGEYDREHAATAARILSEAGLTVVAPLYTELGVAVHENAATAGGRTLGVLDRGIDQSQQPGRYATIAQQVAERGALISQFWPATITTGRTAALTYIVTCGLAATVYVVDGRHNGFSQRHVTNALKTGKPVFVPQQLHQEQPWVAQAGSRGGITAVQDIDDFCKQAVNLVDMDSQPTMF</sequence>
<accession>A0A4R4XLH7</accession>
<dbReference type="PANTHER" id="PTHR43022:SF1">
    <property type="entry name" value="PROTEIN SMF"/>
    <property type="match status" value="1"/>
</dbReference>
<dbReference type="PANTHER" id="PTHR43022">
    <property type="entry name" value="PROTEIN SMF"/>
    <property type="match status" value="1"/>
</dbReference>
<dbReference type="PROSITE" id="PS51375">
    <property type="entry name" value="PPR"/>
    <property type="match status" value="1"/>
</dbReference>
<dbReference type="InterPro" id="IPR002885">
    <property type="entry name" value="PPR_rpt"/>
</dbReference>